<dbReference type="EMBL" id="FZOY01000012">
    <property type="protein sequence ID" value="SNT36688.1"/>
    <property type="molecule type" value="Genomic_DNA"/>
</dbReference>
<gene>
    <name evidence="1" type="ORF">SAMN05421757_11233</name>
</gene>
<dbReference type="RefSeq" id="WP_141134958.1">
    <property type="nucleotide sequence ID" value="NZ_FZOY01000012.1"/>
</dbReference>
<proteinExistence type="predicted"/>
<dbReference type="Proteomes" id="UP000198426">
    <property type="component" value="Unassembled WGS sequence"/>
</dbReference>
<dbReference type="OrthoDB" id="7195851at2"/>
<reference evidence="1 2" key="1">
    <citation type="submission" date="2017-06" db="EMBL/GenBank/DDBJ databases">
        <authorList>
            <person name="Kim H.J."/>
            <person name="Triplett B.A."/>
        </authorList>
    </citation>
    <scope>NUCLEOTIDE SEQUENCE [LARGE SCALE GENOMIC DNA]</scope>
    <source>
        <strain evidence="1 2">DSM 29339</strain>
    </source>
</reference>
<sequence>MHIFDYRGSSRGVQETYWFGDSFPTIWTYLYDYEGQKEVTIKYLVDGEPASNTLTVGDGPDPRVTLPTLSSLLLEQSYEDNVKLTITGDIPAIPDINSFVQSSYSAQNYSAAFSLMKADKDAYMDAMEQWATEISEVTPTNFRYEFDGLDLKIAYGGNDNLLSFQDGNFYGYYGSIGVRTSGNDGSASDRLFDHSNVLMKVFGTRFDDAFRMPDGSDVNFKLLGGNDTVVAKYWDDDAGDTFSTVLNGGNGTDTIELLGGLEDWKLNVAGSPGDLTVKMTHDISGRIIKMKDFEFLKFGDEAIPIVEWKFVVKRGQDGIVKRIEFWEDGDLKKSSNASKYQAYDDATPVKAGTYDAVYRTNSSKPAPVIEFAKNDGTSDVPGRTHIEIHNGNFTYNSEGCIVASPKRFLNDVKAMMEEKLEDMSVNGEGAGIKFYDLPIPIQVEVMDVDGKVNQPKLGFKKDEHKVQEATKIVKVPLKFKNDGDVDGITKRIDVKFKLLGSSTNEKGDVKVDHSNLVKSLGNDTFKFTISHKNKNDVVKIPIKIFEDKDNRDELLKFEIKELTLYNVKPDGSAKKYVDYNVASDLLLDARNDTLDLVIVDV</sequence>
<keyword evidence="2" id="KW-1185">Reference proteome</keyword>
<dbReference type="AlphaFoldDB" id="A0A239M3G1"/>
<organism evidence="1 2">
    <name type="scientific">Tropicimonas sediminicola</name>
    <dbReference type="NCBI Taxonomy" id="1031541"/>
    <lineage>
        <taxon>Bacteria</taxon>
        <taxon>Pseudomonadati</taxon>
        <taxon>Pseudomonadota</taxon>
        <taxon>Alphaproteobacteria</taxon>
        <taxon>Rhodobacterales</taxon>
        <taxon>Roseobacteraceae</taxon>
        <taxon>Tropicimonas</taxon>
    </lineage>
</organism>
<evidence type="ECO:0000313" key="1">
    <source>
        <dbReference type="EMBL" id="SNT36688.1"/>
    </source>
</evidence>
<evidence type="ECO:0000313" key="2">
    <source>
        <dbReference type="Proteomes" id="UP000198426"/>
    </source>
</evidence>
<name>A0A239M3G1_9RHOB</name>
<accession>A0A239M3G1</accession>
<protein>
    <submittedName>
        <fullName evidence="1">Uncharacterized protein</fullName>
    </submittedName>
</protein>